<dbReference type="EMBL" id="BARV01017746">
    <property type="protein sequence ID" value="GAI26854.1"/>
    <property type="molecule type" value="Genomic_DNA"/>
</dbReference>
<organism evidence="1">
    <name type="scientific">marine sediment metagenome</name>
    <dbReference type="NCBI Taxonomy" id="412755"/>
    <lineage>
        <taxon>unclassified sequences</taxon>
        <taxon>metagenomes</taxon>
        <taxon>ecological metagenomes</taxon>
    </lineage>
</organism>
<protein>
    <submittedName>
        <fullName evidence="1">Uncharacterized protein</fullName>
    </submittedName>
</protein>
<dbReference type="SUPFAM" id="SSF102405">
    <property type="entry name" value="MCP/YpsA-like"/>
    <property type="match status" value="1"/>
</dbReference>
<reference evidence="1" key="1">
    <citation type="journal article" date="2014" name="Front. Microbiol.">
        <title>High frequency of phylogenetically diverse reductive dehalogenase-homologous genes in deep subseafloor sedimentary metagenomes.</title>
        <authorList>
            <person name="Kawai M."/>
            <person name="Futagami T."/>
            <person name="Toyoda A."/>
            <person name="Takaki Y."/>
            <person name="Nishi S."/>
            <person name="Hori S."/>
            <person name="Arai W."/>
            <person name="Tsubouchi T."/>
            <person name="Morono Y."/>
            <person name="Uchiyama I."/>
            <person name="Ito T."/>
            <person name="Fujiyama A."/>
            <person name="Inagaki F."/>
            <person name="Takami H."/>
        </authorList>
    </citation>
    <scope>NUCLEOTIDE SEQUENCE</scope>
    <source>
        <strain evidence="1">Expedition CK06-06</strain>
    </source>
</reference>
<feature type="non-terminal residue" evidence="1">
    <location>
        <position position="135"/>
    </location>
</feature>
<gene>
    <name evidence="1" type="ORF">S06H3_30170</name>
</gene>
<comment type="caution">
    <text evidence="1">The sequence shown here is derived from an EMBL/GenBank/DDBJ whole genome shotgun (WGS) entry which is preliminary data.</text>
</comment>
<sequence>MVRTYRLLISGSSRLSNNLISFVETLGEKIIEQTNLILLTGGLKSIEEGIPTVDFTVANGAIRKLTALGGDSSQRIITLLPHTNWEKANRFKYGNIITVRHSNLRSRRYFMVYDSDAIITIEGHKATKEIIDLAW</sequence>
<proteinExistence type="predicted"/>
<accession>X1P7F9</accession>
<evidence type="ECO:0000313" key="1">
    <source>
        <dbReference type="EMBL" id="GAI26854.1"/>
    </source>
</evidence>
<name>X1P7F9_9ZZZZ</name>
<dbReference type="Gene3D" id="3.40.50.450">
    <property type="match status" value="1"/>
</dbReference>
<dbReference type="AlphaFoldDB" id="X1P7F9"/>